<accession>A0AA39WBW3</accession>
<dbReference type="AlphaFoldDB" id="A0AA39WBW3"/>
<gene>
    <name evidence="1" type="ORF">B0T14DRAFT_558027</name>
</gene>
<dbReference type="Proteomes" id="UP001175000">
    <property type="component" value="Unassembled WGS sequence"/>
</dbReference>
<keyword evidence="2" id="KW-1185">Reference proteome</keyword>
<protein>
    <submittedName>
        <fullName evidence="1">Uncharacterized protein</fullName>
    </submittedName>
</protein>
<proteinExistence type="predicted"/>
<organism evidence="1 2">
    <name type="scientific">Immersiella caudata</name>
    <dbReference type="NCBI Taxonomy" id="314043"/>
    <lineage>
        <taxon>Eukaryota</taxon>
        <taxon>Fungi</taxon>
        <taxon>Dikarya</taxon>
        <taxon>Ascomycota</taxon>
        <taxon>Pezizomycotina</taxon>
        <taxon>Sordariomycetes</taxon>
        <taxon>Sordariomycetidae</taxon>
        <taxon>Sordariales</taxon>
        <taxon>Lasiosphaeriaceae</taxon>
        <taxon>Immersiella</taxon>
    </lineage>
</organism>
<dbReference type="EMBL" id="JAULSU010000007">
    <property type="protein sequence ID" value="KAK0610930.1"/>
    <property type="molecule type" value="Genomic_DNA"/>
</dbReference>
<comment type="caution">
    <text evidence="1">The sequence shown here is derived from an EMBL/GenBank/DDBJ whole genome shotgun (WGS) entry which is preliminary data.</text>
</comment>
<evidence type="ECO:0000313" key="1">
    <source>
        <dbReference type="EMBL" id="KAK0610930.1"/>
    </source>
</evidence>
<name>A0AA39WBW3_9PEZI</name>
<sequence length="709" mass="79579">MSSNGDNPHLTKLGIKSQNQLRLEIHDLYDHVRGPEGSVRLGWTVCSDALWMTAAILELLWERAQQDPPSKIVVLLPNAASVNVLNTFINDVRGTTRPIPTQFIKYDLLALTLEKAEDSMRDALVVFDMDRGYLSPQLANAIITLFAKWANWQEDKVPFRGSAIALSCNEEVLWKDKELSRMFANWDPNGTCLAALPNPTGIIKPIYLEIDDAQLGPSTTIHHALACELAANRPPEESDRRRIYLCVMPSEDSRRVASELDKTPLSKSYVIVRQNQFKQDLRKGLDMEGPRRVLFVEPNVRFLPPLDTSEVSTSLRTIVLDRRAEISHDDRMRQWVSKTSGWTYEELLSMWELGRHASSDWPSVYMFRLRSCSARSIEEARRKVVPLAEILLTLDGNEVKFTGPDKFHLLKLGTWTQIAQALWRIKVMGMRGKRSGPMDITCGIGDIARNNVGLVAGPAILSRNANNLQEAALLYAAQHGTKFPAVQATLVTALAVLQHGISNVFHSDITDIAADSVHKYYQLCKGPASQICEKGALWFIVGAITAIHHNPTVLQKLEELGLRPFNGAIVEILERTKAKASRLFPNGLELFPRDRLPVQEVKDLEMRLISASREQLVNWVEKEGIFEENFFNKTVLSGPLPPDQAWSQCLTRKSTWGIHMGLSVDHDGEYMARGITYVHTDSLRTLLADCFPGVPAEKVLARFLVALDL</sequence>
<evidence type="ECO:0000313" key="2">
    <source>
        <dbReference type="Proteomes" id="UP001175000"/>
    </source>
</evidence>
<reference evidence="1" key="1">
    <citation type="submission" date="2023-06" db="EMBL/GenBank/DDBJ databases">
        <title>Genome-scale phylogeny and comparative genomics of the fungal order Sordariales.</title>
        <authorList>
            <consortium name="Lawrence Berkeley National Laboratory"/>
            <person name="Hensen N."/>
            <person name="Bonometti L."/>
            <person name="Westerberg I."/>
            <person name="Brannstrom I.O."/>
            <person name="Guillou S."/>
            <person name="Cros-Aarteil S."/>
            <person name="Calhoun S."/>
            <person name="Haridas S."/>
            <person name="Kuo A."/>
            <person name="Mondo S."/>
            <person name="Pangilinan J."/>
            <person name="Riley R."/>
            <person name="Labutti K."/>
            <person name="Andreopoulos B."/>
            <person name="Lipzen A."/>
            <person name="Chen C."/>
            <person name="Yanf M."/>
            <person name="Daum C."/>
            <person name="Ng V."/>
            <person name="Clum A."/>
            <person name="Steindorff A."/>
            <person name="Ohm R."/>
            <person name="Martin F."/>
            <person name="Silar P."/>
            <person name="Natvig D."/>
            <person name="Lalanne C."/>
            <person name="Gautier V."/>
            <person name="Ament-Velasquez S.L."/>
            <person name="Kruys A."/>
            <person name="Hutchinson M.I."/>
            <person name="Powell A.J."/>
            <person name="Barry K."/>
            <person name="Miller A.N."/>
            <person name="Grigoriev I.V."/>
            <person name="Debuchy R."/>
            <person name="Gladieux P."/>
            <person name="Thoren M.H."/>
            <person name="Johannesson H."/>
        </authorList>
    </citation>
    <scope>NUCLEOTIDE SEQUENCE</scope>
    <source>
        <strain evidence="1">CBS 606.72</strain>
    </source>
</reference>